<dbReference type="InterPro" id="IPR036928">
    <property type="entry name" value="AS_sf"/>
</dbReference>
<evidence type="ECO:0000313" key="2">
    <source>
        <dbReference type="EMBL" id="CAG5128429.1"/>
    </source>
</evidence>
<dbReference type="PANTHER" id="PTHR45847">
    <property type="entry name" value="FATTY ACID AMIDE HYDROLASE"/>
    <property type="match status" value="1"/>
</dbReference>
<keyword evidence="3" id="KW-1185">Reference proteome</keyword>
<dbReference type="OrthoDB" id="6428749at2759"/>
<dbReference type="GO" id="GO:0009062">
    <property type="term" value="P:fatty acid catabolic process"/>
    <property type="evidence" value="ECO:0007669"/>
    <property type="project" value="TreeGrafter"/>
</dbReference>
<dbReference type="Proteomes" id="UP000678393">
    <property type="component" value="Unassembled WGS sequence"/>
</dbReference>
<dbReference type="GO" id="GO:0017064">
    <property type="term" value="F:fatty acid amide hydrolase activity"/>
    <property type="evidence" value="ECO:0007669"/>
    <property type="project" value="TreeGrafter"/>
</dbReference>
<proteinExistence type="predicted"/>
<name>A0A8S3ZGK6_9EUPU</name>
<dbReference type="PANTHER" id="PTHR45847:SF6">
    <property type="entry name" value="FATTY ACID AMIDE HYDROLASE"/>
    <property type="match status" value="1"/>
</dbReference>
<feature type="domain" description="Amidase" evidence="1">
    <location>
        <begin position="2"/>
        <end position="77"/>
    </location>
</feature>
<comment type="caution">
    <text evidence="2">The sequence shown here is derived from an EMBL/GenBank/DDBJ whole genome shotgun (WGS) entry which is preliminary data.</text>
</comment>
<dbReference type="InterPro" id="IPR052096">
    <property type="entry name" value="Endocannabinoid_amidase"/>
</dbReference>
<accession>A0A8S3ZGK6</accession>
<organism evidence="2 3">
    <name type="scientific">Candidula unifasciata</name>
    <dbReference type="NCBI Taxonomy" id="100452"/>
    <lineage>
        <taxon>Eukaryota</taxon>
        <taxon>Metazoa</taxon>
        <taxon>Spiralia</taxon>
        <taxon>Lophotrochozoa</taxon>
        <taxon>Mollusca</taxon>
        <taxon>Gastropoda</taxon>
        <taxon>Heterobranchia</taxon>
        <taxon>Euthyneura</taxon>
        <taxon>Panpulmonata</taxon>
        <taxon>Eupulmonata</taxon>
        <taxon>Stylommatophora</taxon>
        <taxon>Helicina</taxon>
        <taxon>Helicoidea</taxon>
        <taxon>Geomitridae</taxon>
        <taxon>Candidula</taxon>
    </lineage>
</organism>
<dbReference type="SUPFAM" id="SSF75304">
    <property type="entry name" value="Amidase signature (AS) enzymes"/>
    <property type="match status" value="1"/>
</dbReference>
<reference evidence="2" key="1">
    <citation type="submission" date="2021-04" db="EMBL/GenBank/DDBJ databases">
        <authorList>
            <consortium name="Molecular Ecology Group"/>
        </authorList>
    </citation>
    <scope>NUCLEOTIDE SEQUENCE</scope>
</reference>
<evidence type="ECO:0000313" key="3">
    <source>
        <dbReference type="Proteomes" id="UP000678393"/>
    </source>
</evidence>
<dbReference type="Pfam" id="PF01425">
    <property type="entry name" value="Amidase"/>
    <property type="match status" value="1"/>
</dbReference>
<gene>
    <name evidence="2" type="ORF">CUNI_LOCUS13987</name>
</gene>
<dbReference type="InterPro" id="IPR023631">
    <property type="entry name" value="Amidase_dom"/>
</dbReference>
<dbReference type="Gene3D" id="3.90.1300.10">
    <property type="entry name" value="Amidase signature (AS) domain"/>
    <property type="match status" value="1"/>
</dbReference>
<sequence>MYESTKPLCVGFFIDDGYTKCVPSVRRALLEAKALLESIGYKVVPFEPPDLLDMLVNLYLPAVLGDHYFKLLRTLCVDRVDSCVRRTYLLLHLPHPIRWLWSWWFYMQNPVNSSLLAVKCP</sequence>
<dbReference type="GO" id="GO:0004040">
    <property type="term" value="F:amidase activity"/>
    <property type="evidence" value="ECO:0007669"/>
    <property type="project" value="TreeGrafter"/>
</dbReference>
<evidence type="ECO:0000259" key="1">
    <source>
        <dbReference type="Pfam" id="PF01425"/>
    </source>
</evidence>
<dbReference type="AlphaFoldDB" id="A0A8S3ZGK6"/>
<dbReference type="EMBL" id="CAJHNH020003058">
    <property type="protein sequence ID" value="CAG5128429.1"/>
    <property type="molecule type" value="Genomic_DNA"/>
</dbReference>
<protein>
    <recommendedName>
        <fullName evidence="1">Amidase domain-containing protein</fullName>
    </recommendedName>
</protein>
<feature type="non-terminal residue" evidence="2">
    <location>
        <position position="121"/>
    </location>
</feature>